<sequence length="41" mass="4705">VDAFIYYASMGLDMAQQKRSLQLFIDRVMPAFADKELVHAD</sequence>
<gene>
    <name evidence="1" type="ORF">DCS45_03815</name>
</gene>
<accession>A0A348W8Y1</accession>
<dbReference type="AlphaFoldDB" id="A0A348W8Y1"/>
<reference evidence="1 2" key="1">
    <citation type="journal article" date="2018" name="Nat. Biotechnol.">
        <title>A standardized bacterial taxonomy based on genome phylogeny substantially revises the tree of life.</title>
        <authorList>
            <person name="Parks D.H."/>
            <person name="Chuvochina M."/>
            <person name="Waite D.W."/>
            <person name="Rinke C."/>
            <person name="Skarshewski A."/>
            <person name="Chaumeil P.A."/>
            <person name="Hugenholtz P."/>
        </authorList>
    </citation>
    <scope>NUCLEOTIDE SEQUENCE [LARGE SCALE GENOMIC DNA]</scope>
    <source>
        <strain evidence="1">UBA9169</strain>
    </source>
</reference>
<organism evidence="1 2">
    <name type="scientific">Roseovarius nubinhibens</name>
    <dbReference type="NCBI Taxonomy" id="314263"/>
    <lineage>
        <taxon>Bacteria</taxon>
        <taxon>Pseudomonadati</taxon>
        <taxon>Pseudomonadota</taxon>
        <taxon>Alphaproteobacteria</taxon>
        <taxon>Rhodobacterales</taxon>
        <taxon>Roseobacteraceae</taxon>
        <taxon>Roseovarius</taxon>
    </lineage>
</organism>
<proteinExistence type="predicted"/>
<evidence type="ECO:0000313" key="2">
    <source>
        <dbReference type="Proteomes" id="UP000264719"/>
    </source>
</evidence>
<protein>
    <submittedName>
        <fullName evidence="1">LLM class flavin-dependent oxidoreductase</fullName>
    </submittedName>
</protein>
<dbReference type="EMBL" id="DMVW01000042">
    <property type="protein sequence ID" value="HAR50993.1"/>
    <property type="molecule type" value="Genomic_DNA"/>
</dbReference>
<feature type="non-terminal residue" evidence="1">
    <location>
        <position position="1"/>
    </location>
</feature>
<name>A0A348W8Y1_9RHOB</name>
<evidence type="ECO:0000313" key="1">
    <source>
        <dbReference type="EMBL" id="HAR50993.1"/>
    </source>
</evidence>
<dbReference type="Proteomes" id="UP000264719">
    <property type="component" value="Unassembled WGS sequence"/>
</dbReference>
<comment type="caution">
    <text evidence="1">The sequence shown here is derived from an EMBL/GenBank/DDBJ whole genome shotgun (WGS) entry which is preliminary data.</text>
</comment>